<evidence type="ECO:0000259" key="2">
    <source>
        <dbReference type="SMART" id="SM00731"/>
    </source>
</evidence>
<name>D4NWF7_ADIVA</name>
<dbReference type="AlphaFoldDB" id="D4NWF7"/>
<dbReference type="Pfam" id="PF10263">
    <property type="entry name" value="SprT-like"/>
    <property type="match status" value="1"/>
</dbReference>
<evidence type="ECO:0000256" key="1">
    <source>
        <dbReference type="SAM" id="MobiDB-lite"/>
    </source>
</evidence>
<dbReference type="EMBL" id="GU373047">
    <property type="protein sequence ID" value="ADD91476.1"/>
    <property type="molecule type" value="Genomic_DNA"/>
</dbReference>
<sequence length="566" mass="65433">MADDYHHEDISFATSSSIDLIDIPLKKTDFESSLESYTDVFDKNQHNFSASSEISFINQNNEHPLSTEHNRTFTKEISRTIINAFTGKPISPNPWRKLCTKNVQHQIDTDVVISNEIFSPSSRTTEERPTALGQVNRKIQTRQSRRDFVNNQRAIDSSVDDDHVFEQCNIIQYKKSIVRMKILQEHRTSTVIKQQNITPIQRRRKKRNSLKDLIDKSSSSSDEIVKEQQPNILSQSNHLIQNDPTWQRLADVYTSEDSDEKNHVLATSLNYTIRLKSEIYTSDQSSSSSSSIATDSRLFAPNEDKKMPYNFLQSLAELIPFESKHPDAQPYFTQTGFNLKGKRQELADKLFSLFNQDVFSSQLTDKVTVVWSGRLTATAGHCTTRKATRTAVITLSHKVCDSPERCRDTLLHEMCHAAVTLIDSVMEYGHGPLWRQWTCKAEKSYPYLPSISIRHTYDVTYKFVYRCSQCQHEVYRHSKSLNLEVDFCGKCMGKFCLIINGHTEEKQTPKKTNKYNLYVKENFQTMKQANPQLSTPQLMRQLSKEYKLKNDQLEMFDLPNFDQLKL</sequence>
<dbReference type="SUPFAM" id="SSF47095">
    <property type="entry name" value="HMG-box"/>
    <property type="match status" value="1"/>
</dbReference>
<accession>D4NWF7</accession>
<feature type="region of interest" description="Disordered" evidence="1">
    <location>
        <begin position="198"/>
        <end position="239"/>
    </location>
</feature>
<reference evidence="3" key="1">
    <citation type="submission" date="2009-12" db="EMBL/GenBank/DDBJ databases">
        <title>Genome structure of bdelloid rotifers: shaped by asexuality or desiccation?</title>
        <authorList>
            <person name="Gladyshev E.A."/>
            <person name="Arkhipova I.R."/>
        </authorList>
    </citation>
    <scope>NUCLEOTIDE SEQUENCE</scope>
</reference>
<feature type="domain" description="SprT-like" evidence="2">
    <location>
        <begin position="344"/>
        <end position="498"/>
    </location>
</feature>
<protein>
    <recommendedName>
        <fullName evidence="2">SprT-like domain-containing protein</fullName>
    </recommendedName>
</protein>
<feature type="compositionally biased region" description="Polar residues" evidence="1">
    <location>
        <begin position="228"/>
        <end position="239"/>
    </location>
</feature>
<proteinExistence type="predicted"/>
<dbReference type="SMART" id="SM00731">
    <property type="entry name" value="SprT"/>
    <property type="match status" value="1"/>
</dbReference>
<organism evidence="3">
    <name type="scientific">Adineta vaga</name>
    <name type="common">Rotifer</name>
    <name type="synonym">Callidina vaga</name>
    <dbReference type="NCBI Taxonomy" id="104782"/>
    <lineage>
        <taxon>Eukaryota</taxon>
        <taxon>Metazoa</taxon>
        <taxon>Spiralia</taxon>
        <taxon>Gnathifera</taxon>
        <taxon>Rotifera</taxon>
        <taxon>Eurotatoria</taxon>
        <taxon>Bdelloidea</taxon>
        <taxon>Adinetida</taxon>
        <taxon>Adinetidae</taxon>
        <taxon>Adineta</taxon>
    </lineage>
</organism>
<evidence type="ECO:0000313" key="3">
    <source>
        <dbReference type="EMBL" id="ADD91476.1"/>
    </source>
</evidence>
<dbReference type="GO" id="GO:0006974">
    <property type="term" value="P:DNA damage response"/>
    <property type="evidence" value="ECO:0007669"/>
    <property type="project" value="UniProtKB-ARBA"/>
</dbReference>
<dbReference type="PANTHER" id="PTHR23099:SF0">
    <property type="entry name" value="GERM CELL NUCLEAR ACIDIC PROTEIN"/>
    <property type="match status" value="1"/>
</dbReference>
<dbReference type="PANTHER" id="PTHR23099">
    <property type="entry name" value="TRANSCRIPTIONAL REGULATOR"/>
    <property type="match status" value="1"/>
</dbReference>
<dbReference type="GO" id="GO:0005634">
    <property type="term" value="C:nucleus"/>
    <property type="evidence" value="ECO:0007669"/>
    <property type="project" value="TreeGrafter"/>
</dbReference>
<dbReference type="InterPro" id="IPR036910">
    <property type="entry name" value="HMG_box_dom_sf"/>
</dbReference>
<dbReference type="InterPro" id="IPR006640">
    <property type="entry name" value="SprT-like_domain"/>
</dbReference>